<comment type="caution">
    <text evidence="4">The sequence shown here is derived from an EMBL/GenBank/DDBJ whole genome shotgun (WGS) entry which is preliminary data.</text>
</comment>
<dbReference type="GO" id="GO:0019693">
    <property type="term" value="P:ribose phosphate metabolic process"/>
    <property type="evidence" value="ECO:0007669"/>
    <property type="project" value="TreeGrafter"/>
</dbReference>
<dbReference type="SUPFAM" id="SSF55811">
    <property type="entry name" value="Nudix"/>
    <property type="match status" value="1"/>
</dbReference>
<evidence type="ECO:0000256" key="2">
    <source>
        <dbReference type="ARBA" id="ARBA00022801"/>
    </source>
</evidence>
<dbReference type="PANTHER" id="PTHR11839:SF18">
    <property type="entry name" value="NUDIX HYDROLASE DOMAIN-CONTAINING PROTEIN"/>
    <property type="match status" value="1"/>
</dbReference>
<dbReference type="InterPro" id="IPR020084">
    <property type="entry name" value="NUDIX_hydrolase_CS"/>
</dbReference>
<dbReference type="PRINTS" id="PR00502">
    <property type="entry name" value="NUDIXFAMILY"/>
</dbReference>
<dbReference type="Gene3D" id="3.90.79.10">
    <property type="entry name" value="Nucleoside Triphosphate Pyrophosphohydrolase"/>
    <property type="match status" value="1"/>
</dbReference>
<reference evidence="4" key="1">
    <citation type="submission" date="2019-08" db="EMBL/GenBank/DDBJ databases">
        <authorList>
            <person name="Kucharzyk K."/>
            <person name="Murdoch R.W."/>
            <person name="Higgins S."/>
            <person name="Loffler F."/>
        </authorList>
    </citation>
    <scope>NUCLEOTIDE SEQUENCE</scope>
</reference>
<evidence type="ECO:0000313" key="4">
    <source>
        <dbReference type="EMBL" id="MPL70867.1"/>
    </source>
</evidence>
<dbReference type="PROSITE" id="PS51462">
    <property type="entry name" value="NUDIX"/>
    <property type="match status" value="1"/>
</dbReference>
<dbReference type="PROSITE" id="PS00893">
    <property type="entry name" value="NUDIX_BOX"/>
    <property type="match status" value="1"/>
</dbReference>
<proteinExistence type="predicted"/>
<dbReference type="Pfam" id="PF00293">
    <property type="entry name" value="NUDIX"/>
    <property type="match status" value="1"/>
</dbReference>
<dbReference type="InterPro" id="IPR020476">
    <property type="entry name" value="Nudix_hydrolase"/>
</dbReference>
<dbReference type="GO" id="GO:0006753">
    <property type="term" value="P:nucleoside phosphate metabolic process"/>
    <property type="evidence" value="ECO:0007669"/>
    <property type="project" value="TreeGrafter"/>
</dbReference>
<evidence type="ECO:0000256" key="1">
    <source>
        <dbReference type="ARBA" id="ARBA00001946"/>
    </source>
</evidence>
<evidence type="ECO:0000259" key="3">
    <source>
        <dbReference type="PROSITE" id="PS51462"/>
    </source>
</evidence>
<dbReference type="InterPro" id="IPR015797">
    <property type="entry name" value="NUDIX_hydrolase-like_dom_sf"/>
</dbReference>
<dbReference type="InterPro" id="IPR000086">
    <property type="entry name" value="NUDIX_hydrolase_dom"/>
</dbReference>
<dbReference type="AlphaFoldDB" id="A0A644TWR1"/>
<sequence>MVAGDGRGGERWNTLSTRMMYSGSVFSVHEKNSQAPDGRLGCFSVIKARDWAVVVPILGRGTEARLLMVRQYRHGSDKPSLEFPGGVVETDEAPEKAAARELAEETGYLPGTLLHAGAVYPNPAIQGNRYHVFVALDPYPAVERHLDEHEIVDADLYPAGEILDSMGEGELSHALMCTALFLAEKCLASKGLPSLRRL</sequence>
<name>A0A644TWR1_9ZZZZ</name>
<comment type="cofactor">
    <cofactor evidence="1">
        <name>Mg(2+)</name>
        <dbReference type="ChEBI" id="CHEBI:18420"/>
    </cofactor>
</comment>
<accession>A0A644TWR1</accession>
<organism evidence="4">
    <name type="scientific">bioreactor metagenome</name>
    <dbReference type="NCBI Taxonomy" id="1076179"/>
    <lineage>
        <taxon>unclassified sequences</taxon>
        <taxon>metagenomes</taxon>
        <taxon>ecological metagenomes</taxon>
    </lineage>
</organism>
<feature type="domain" description="Nudix hydrolase" evidence="3">
    <location>
        <begin position="48"/>
        <end position="184"/>
    </location>
</feature>
<dbReference type="CDD" id="cd03424">
    <property type="entry name" value="NUDIX_ADPRase_Nudt5_UGPPase_Nudt14"/>
    <property type="match status" value="1"/>
</dbReference>
<dbReference type="GO" id="GO:0016462">
    <property type="term" value="F:pyrophosphatase activity"/>
    <property type="evidence" value="ECO:0007669"/>
    <property type="project" value="UniProtKB-ARBA"/>
</dbReference>
<dbReference type="EMBL" id="VSSQ01000055">
    <property type="protein sequence ID" value="MPL70867.1"/>
    <property type="molecule type" value="Genomic_DNA"/>
</dbReference>
<keyword evidence="2" id="KW-0378">Hydrolase</keyword>
<dbReference type="PANTHER" id="PTHR11839">
    <property type="entry name" value="UDP/ADP-SUGAR PYROPHOSPHATASE"/>
    <property type="match status" value="1"/>
</dbReference>
<protein>
    <recommendedName>
        <fullName evidence="3">Nudix hydrolase domain-containing protein</fullName>
    </recommendedName>
</protein>
<gene>
    <name evidence="4" type="ORF">SDC9_16629</name>
</gene>